<dbReference type="AlphaFoldDB" id="A0A0D2P7A1"/>
<evidence type="ECO:0000313" key="2">
    <source>
        <dbReference type="EMBL" id="KJA16260.1"/>
    </source>
</evidence>
<sequence length="277" mass="30236">MPITFQFETGQTAPSSGPPRRYVRKAKGSSTKAAVKRAGSEQQKSTTSNKRKRGYSPCILDARDLEFNIIQEDPSMPKDRVKFINFCPPVKTWSAPFQLDETHPAPMMFSFPVAPSVVPADTTPQPPLNLGMGAPVDNAIRPPHPHRLPFHTGAQLSPNNSDHDQDQHHMPAAAPSPRRVPTCNWGTGARRVRHPPENKAATLPRMPSGVRVIARPGEWNEKGLHTPASPLSRASSEASSSAGSGSVPSSQLQVVDGEPTRPTPEEIMQRTFWNTVL</sequence>
<feature type="compositionally biased region" description="Polar residues" evidence="1">
    <location>
        <begin position="1"/>
        <end position="15"/>
    </location>
</feature>
<accession>A0A0D2P7A1</accession>
<evidence type="ECO:0000313" key="3">
    <source>
        <dbReference type="Proteomes" id="UP000054270"/>
    </source>
</evidence>
<proteinExistence type="predicted"/>
<name>A0A0D2P7A1_HYPSF</name>
<reference evidence="3" key="1">
    <citation type="submission" date="2014-04" db="EMBL/GenBank/DDBJ databases">
        <title>Evolutionary Origins and Diversification of the Mycorrhizal Mutualists.</title>
        <authorList>
            <consortium name="DOE Joint Genome Institute"/>
            <consortium name="Mycorrhizal Genomics Consortium"/>
            <person name="Kohler A."/>
            <person name="Kuo A."/>
            <person name="Nagy L.G."/>
            <person name="Floudas D."/>
            <person name="Copeland A."/>
            <person name="Barry K.W."/>
            <person name="Cichocki N."/>
            <person name="Veneault-Fourrey C."/>
            <person name="LaButti K."/>
            <person name="Lindquist E.A."/>
            <person name="Lipzen A."/>
            <person name="Lundell T."/>
            <person name="Morin E."/>
            <person name="Murat C."/>
            <person name="Riley R."/>
            <person name="Ohm R."/>
            <person name="Sun H."/>
            <person name="Tunlid A."/>
            <person name="Henrissat B."/>
            <person name="Grigoriev I.V."/>
            <person name="Hibbett D.S."/>
            <person name="Martin F."/>
        </authorList>
    </citation>
    <scope>NUCLEOTIDE SEQUENCE [LARGE SCALE GENOMIC DNA]</scope>
    <source>
        <strain evidence="3">FD-334 SS-4</strain>
    </source>
</reference>
<feature type="region of interest" description="Disordered" evidence="1">
    <location>
        <begin position="1"/>
        <end position="55"/>
    </location>
</feature>
<organism evidence="2 3">
    <name type="scientific">Hypholoma sublateritium (strain FD-334 SS-4)</name>
    <dbReference type="NCBI Taxonomy" id="945553"/>
    <lineage>
        <taxon>Eukaryota</taxon>
        <taxon>Fungi</taxon>
        <taxon>Dikarya</taxon>
        <taxon>Basidiomycota</taxon>
        <taxon>Agaricomycotina</taxon>
        <taxon>Agaricomycetes</taxon>
        <taxon>Agaricomycetidae</taxon>
        <taxon>Agaricales</taxon>
        <taxon>Agaricineae</taxon>
        <taxon>Strophariaceae</taxon>
        <taxon>Hypholoma</taxon>
    </lineage>
</organism>
<evidence type="ECO:0000256" key="1">
    <source>
        <dbReference type="SAM" id="MobiDB-lite"/>
    </source>
</evidence>
<dbReference type="Proteomes" id="UP000054270">
    <property type="component" value="Unassembled WGS sequence"/>
</dbReference>
<protein>
    <submittedName>
        <fullName evidence="2">Uncharacterized protein</fullName>
    </submittedName>
</protein>
<feature type="region of interest" description="Disordered" evidence="1">
    <location>
        <begin position="218"/>
        <end position="265"/>
    </location>
</feature>
<dbReference type="EMBL" id="KN817625">
    <property type="protein sequence ID" value="KJA16260.1"/>
    <property type="molecule type" value="Genomic_DNA"/>
</dbReference>
<feature type="region of interest" description="Disordered" evidence="1">
    <location>
        <begin position="143"/>
        <end position="203"/>
    </location>
</feature>
<gene>
    <name evidence="2" type="ORF">HYPSUDRAFT_47581</name>
</gene>
<keyword evidence="3" id="KW-1185">Reference proteome</keyword>
<feature type="compositionally biased region" description="Low complexity" evidence="1">
    <location>
        <begin position="227"/>
        <end position="250"/>
    </location>
</feature>